<protein>
    <submittedName>
        <fullName evidence="1">Uncharacterized protein</fullName>
    </submittedName>
</protein>
<proteinExistence type="predicted"/>
<dbReference type="KEGG" id="bmeg:BG04_4221"/>
<dbReference type="RefSeq" id="WP_013082784.1">
    <property type="nucleotide sequence ID" value="NZ_BCVB01000005.1"/>
</dbReference>
<evidence type="ECO:0000313" key="1">
    <source>
        <dbReference type="EMBL" id="AJI22161.1"/>
    </source>
</evidence>
<organism evidence="1 2">
    <name type="scientific">Priestia megaterium (strain ATCC 14581 / DSM 32 / CCUG 1817 / JCM 2506 / NBRC 15308 / NCIMB 9376 / NCTC 10342 / NRRL B-14308 / VKM B-512 / Ford 19)</name>
    <name type="common">Bacillus megaterium</name>
    <dbReference type="NCBI Taxonomy" id="1348623"/>
    <lineage>
        <taxon>Bacteria</taxon>
        <taxon>Bacillati</taxon>
        <taxon>Bacillota</taxon>
        <taxon>Bacilli</taxon>
        <taxon>Bacillales</taxon>
        <taxon>Bacillaceae</taxon>
        <taxon>Priestia</taxon>
    </lineage>
</organism>
<dbReference type="EMBL" id="CP009920">
    <property type="protein sequence ID" value="AJI22161.1"/>
    <property type="molecule type" value="Genomic_DNA"/>
</dbReference>
<reference evidence="1 2" key="1">
    <citation type="journal article" date="2015" name="Genome Announc.">
        <title>Complete genome sequences for 35 biothreat assay-relevant bacillus species.</title>
        <authorList>
            <person name="Johnson S.L."/>
            <person name="Daligault H.E."/>
            <person name="Davenport K.W."/>
            <person name="Jaissle J."/>
            <person name="Frey K.G."/>
            <person name="Ladner J.T."/>
            <person name="Broomall S.M."/>
            <person name="Bishop-Lilly K.A."/>
            <person name="Bruce D.C."/>
            <person name="Gibbons H.S."/>
            <person name="Coyne S.R."/>
            <person name="Lo C.C."/>
            <person name="Meincke L."/>
            <person name="Munk A.C."/>
            <person name="Koroleva G.I."/>
            <person name="Rosenzweig C.N."/>
            <person name="Palacios G.F."/>
            <person name="Redden C.L."/>
            <person name="Minogue T.D."/>
            <person name="Chain P.S."/>
        </authorList>
    </citation>
    <scope>NUCLEOTIDE SEQUENCE [LARGE SCALE GENOMIC DNA]</scope>
    <source>
        <strain evidence="2">ATCC 14581 / DSM 32 / JCM 2506 / NBRC 15308 / NCIMB 9376 / NCTC 10342 / NRRL B-14308 / VKM B-512</strain>
    </source>
</reference>
<accession>A0A0B6AF60</accession>
<sequence>MDYSSLLIREVIDRVSKLRLLSVYNESIKGDLESTILPLYQQHFENKDVNEALRILKKDFLNRTKRRWLDAAIRDYEQKKPKKNKELIGEYKALTAYYKTNGKELFCKQFENVSSPEEVIDKRIGILREWSQEDSFFLTDYPYIHQKTKTQREKAIHTDISIIIGLTILDPSFQNGNHSIIESPFSTVENPFFSNSRAKLLVEQPLLEKEGKEYFLSTYNSEDGTDYELLIEKEYAEENGNKISDLDRFDYKVFLEIMSQRDELFATQKIINVKIGDLVKALYKTDSKRNYQMIEERITKMKHYSMTKVQHNKKIAYGIFDFVDITTMPNGTRIAEIHVNEVIYRDYIQRQTVRIYKNKVEKLSLDAAYHLLFVMQKERLICYETKSSYNVTRDYLYFSTRVRFRKRRKKENLVEIETALDELVEQKLAVQSYKRVGQVFQITFIPVGESEVKDLLAGDYEYAPLSIYQNVTSSIG</sequence>
<dbReference type="HOGENOM" id="CLU_044697_0_0_9"/>
<dbReference type="AlphaFoldDB" id="A0A0B6AF60"/>
<gene>
    <name evidence="1" type="ORF">BG04_4221</name>
</gene>
<name>A0A0B6AF60_PRIM2</name>
<evidence type="ECO:0000313" key="2">
    <source>
        <dbReference type="Proteomes" id="UP000031829"/>
    </source>
</evidence>
<dbReference type="Proteomes" id="UP000031829">
    <property type="component" value="Chromosome"/>
</dbReference>
<dbReference type="GeneID" id="93642236"/>